<dbReference type="InterPro" id="IPR017998">
    <property type="entry name" value="Chaperone_TCP-1"/>
</dbReference>
<dbReference type="Gene3D" id="1.10.560.10">
    <property type="entry name" value="GroEL-like equatorial domain"/>
    <property type="match status" value="2"/>
</dbReference>
<reference evidence="5" key="1">
    <citation type="submission" date="2019-03" db="EMBL/GenBank/DDBJ databases">
        <title>Genome sequencing and reference-guided assembly of Black Bengal Goat (Capra hircus).</title>
        <authorList>
            <person name="Siddiki A.Z."/>
            <person name="Baten A."/>
            <person name="Billah M."/>
            <person name="Alam M.A.U."/>
            <person name="Shawrob K.S.M."/>
            <person name="Saha S."/>
            <person name="Chowdhury M."/>
            <person name="Rahman A.H."/>
            <person name="Stear M."/>
            <person name="Miah G."/>
            <person name="Das G.B."/>
            <person name="Hossain M.M."/>
            <person name="Kumkum M."/>
            <person name="Islam M.S."/>
            <person name="Mollah A.M."/>
            <person name="Ahsan A."/>
            <person name="Tusar F."/>
            <person name="Khan M.K.I."/>
        </authorList>
    </citation>
    <scope>NUCLEOTIDE SEQUENCE [LARGE SCALE GENOMIC DNA]</scope>
</reference>
<dbReference type="SUPFAM" id="SSF48592">
    <property type="entry name" value="GroEL equatorial domain-like"/>
    <property type="match status" value="1"/>
</dbReference>
<sequence>MVAVKTLNPKTKVAQAQAVLVVNITMGQGLQDVLRTNLGPKGTMKINVPLHEMQMQHPTHPTASLIAKVATAQDDITGDGTTSNVLIIGELLKQHMALYMFEDLHPRIITKVFETSKEMHFSFWNKVNKEMDKETLIDRYVARTSLRTKVHAEFADVLTETVVDSILAIKKQDELIDLFLMEMKHKSETFTSLIRGLVLDHRRRHPDMKKRVEDACILMCNVSLEYEKTEVNSAFFYKSAEERDKLVKAEKKFIEDRVKKNNRPERKVCNDSDKGFVVINQKGIDHFSLDKFTFIEKCNNPCSVTLLIKGPNKHMLTQIKDAIRDGLRAVKNAIDDGYVVPGAGTVEMAMAEALVKYKPSVLAQNSGFDLQETLVKIQAEHSESKSGQLVGVDLNTGKEDAAVGSGRSRFYK</sequence>
<dbReference type="SUPFAM" id="SSF54849">
    <property type="entry name" value="GroEL-intermediate domain like"/>
    <property type="match status" value="1"/>
</dbReference>
<evidence type="ECO:0000256" key="2">
    <source>
        <dbReference type="ARBA" id="ARBA00022741"/>
    </source>
</evidence>
<dbReference type="InterPro" id="IPR027409">
    <property type="entry name" value="GroEL-like_apical_dom_sf"/>
</dbReference>
<dbReference type="InterPro" id="IPR002194">
    <property type="entry name" value="Chaperonin_TCP-1_CS"/>
</dbReference>
<keyword evidence="3" id="KW-0067">ATP-binding</keyword>
<dbReference type="GO" id="GO:0140662">
    <property type="term" value="F:ATP-dependent protein folding chaperone"/>
    <property type="evidence" value="ECO:0007669"/>
    <property type="project" value="InterPro"/>
</dbReference>
<dbReference type="GO" id="GO:0005832">
    <property type="term" value="C:chaperonin-containing T-complex"/>
    <property type="evidence" value="ECO:0007669"/>
    <property type="project" value="UniProtKB-ARBA"/>
</dbReference>
<evidence type="ECO:0000256" key="1">
    <source>
        <dbReference type="ARBA" id="ARBA00008020"/>
    </source>
</evidence>
<evidence type="ECO:0000256" key="3">
    <source>
        <dbReference type="ARBA" id="ARBA00022840"/>
    </source>
</evidence>
<accession>A0A8C2RGA9</accession>
<dbReference type="Gene3D" id="3.50.7.10">
    <property type="entry name" value="GroEL"/>
    <property type="match status" value="2"/>
</dbReference>
<dbReference type="AlphaFoldDB" id="A0A8C2RGA9"/>
<evidence type="ECO:0000256" key="4">
    <source>
        <dbReference type="ARBA" id="ARBA00023186"/>
    </source>
</evidence>
<dbReference type="GO" id="GO:0016887">
    <property type="term" value="F:ATP hydrolysis activity"/>
    <property type="evidence" value="ECO:0007669"/>
    <property type="project" value="InterPro"/>
</dbReference>
<comment type="similarity">
    <text evidence="1">Belongs to the TCP-1 chaperonin family.</text>
</comment>
<dbReference type="Pfam" id="PF00118">
    <property type="entry name" value="Cpn60_TCP1"/>
    <property type="match status" value="1"/>
</dbReference>
<dbReference type="GO" id="GO:0051082">
    <property type="term" value="F:unfolded protein binding"/>
    <property type="evidence" value="ECO:0007669"/>
    <property type="project" value="InterPro"/>
</dbReference>
<dbReference type="Ensembl" id="ENSCHIT00010039524.1">
    <property type="protein sequence ID" value="ENSCHIP00010028004.1"/>
    <property type="gene ID" value="ENSCHIG00010020771.1"/>
</dbReference>
<evidence type="ECO:0000313" key="5">
    <source>
        <dbReference type="Ensembl" id="ENSCHIP00010028004.1"/>
    </source>
</evidence>
<keyword evidence="4" id="KW-0143">Chaperone</keyword>
<dbReference type="InterPro" id="IPR027413">
    <property type="entry name" value="GROEL-like_equatorial_sf"/>
</dbReference>
<dbReference type="Gene3D" id="3.30.260.10">
    <property type="entry name" value="TCP-1-like chaperonin intermediate domain"/>
    <property type="match status" value="2"/>
</dbReference>
<name>A0A8C2RGA9_CAPHI</name>
<keyword evidence="2" id="KW-0547">Nucleotide-binding</keyword>
<reference evidence="5" key="2">
    <citation type="submission" date="2025-08" db="UniProtKB">
        <authorList>
            <consortium name="Ensembl"/>
        </authorList>
    </citation>
    <scope>IDENTIFICATION</scope>
</reference>
<dbReference type="InterPro" id="IPR002423">
    <property type="entry name" value="Cpn60/GroEL/TCP-1"/>
</dbReference>
<dbReference type="SUPFAM" id="SSF52029">
    <property type="entry name" value="GroEL apical domain-like"/>
    <property type="match status" value="1"/>
</dbReference>
<dbReference type="FunFam" id="3.30.260.10:FF:000017">
    <property type="entry name" value="T-complex protein 1 subunit zeta"/>
    <property type="match status" value="1"/>
</dbReference>
<dbReference type="PROSITE" id="PS00995">
    <property type="entry name" value="TCP1_3"/>
    <property type="match status" value="1"/>
</dbReference>
<proteinExistence type="inferred from homology"/>
<dbReference type="InterPro" id="IPR027410">
    <property type="entry name" value="TCP-1-like_intermed_sf"/>
</dbReference>
<dbReference type="GO" id="GO:0005524">
    <property type="term" value="F:ATP binding"/>
    <property type="evidence" value="ECO:0007669"/>
    <property type="project" value="UniProtKB-KW"/>
</dbReference>
<protein>
    <submittedName>
        <fullName evidence="5">Uncharacterized protein</fullName>
    </submittedName>
</protein>
<organism evidence="5">
    <name type="scientific">Capra hircus</name>
    <name type="common">Goat</name>
    <dbReference type="NCBI Taxonomy" id="9925"/>
    <lineage>
        <taxon>Eukaryota</taxon>
        <taxon>Metazoa</taxon>
        <taxon>Chordata</taxon>
        <taxon>Craniata</taxon>
        <taxon>Vertebrata</taxon>
        <taxon>Euteleostomi</taxon>
        <taxon>Mammalia</taxon>
        <taxon>Eutheria</taxon>
        <taxon>Laurasiatheria</taxon>
        <taxon>Artiodactyla</taxon>
        <taxon>Ruminantia</taxon>
        <taxon>Pecora</taxon>
        <taxon>Bovidae</taxon>
        <taxon>Caprinae</taxon>
        <taxon>Capra</taxon>
    </lineage>
</organism>
<dbReference type="PANTHER" id="PTHR11353">
    <property type="entry name" value="CHAPERONIN"/>
    <property type="match status" value="1"/>
</dbReference>